<keyword evidence="1" id="KW-0378">Hydrolase</keyword>
<dbReference type="InterPro" id="IPR027417">
    <property type="entry name" value="P-loop_NTPase"/>
</dbReference>
<name>A0A1H3YRU3_9BACT</name>
<sequence length="670" mass="76774">MATKLDQLYSLRKKFTIIGITGRTGSGCTEVSELLSKPFCELDNIRVPKGDAKSVFDKKYLIVYNYTSQNWQKYNVVQYKRVILFILLPFLYKEKAKALELIKDYYRFRMKDEPTTELIQKVDEEITAILNSFNSVVLKIIHINVKLIKSKNDAILKKLYDIFWGEDFFKLSHSIDECLIKNGLINRICLLHHIACNFRKSGQPFKTKEKSPEYIYFICNIINLIIKATKRHCDSGCHIVIDSLRNSLEINFFKERYSAFYLIAVKNDKRKTRLKKLYNSHSELVINRILEIDDKEYLCGDFQKGNFDAPDVQNCIQMAGFHINNYNFSEEKDQGYISSFHSLGEQLIKLQGLIQQPGLITPDAQERIMQIAFTSKLNSGCISRQVGAVVTDKEFSVKSVGWNDVPKGATPCSVRNIKDLQYPETASGYTEFELGRGLKETEQINGNQTDKQSSDELDKESIDFLSFVQKAYSEQAMPMEKLGGRNCPYCFKQAYNAFSGEKNQVHTRSLHAEENAMLQISKNGGEGLEGGFLFTTASPCELCAKKAYQLGIKYIYFIDPYPGISRNHILKSNPNHDPKMISFSGAVGRDYHKLYDPFMSQKDELSLLTDFKIESPEDVKVKQLKSLLKTKIVDNELKGKLDELFEGHNNPLERFIEILKNGLNGQKNMP</sequence>
<dbReference type="SUPFAM" id="SSF53927">
    <property type="entry name" value="Cytidine deaminase-like"/>
    <property type="match status" value="1"/>
</dbReference>
<protein>
    <submittedName>
        <fullName evidence="3">Cytidine and deoxycytidylate deaminase zinc-binding region</fullName>
    </submittedName>
</protein>
<dbReference type="GO" id="GO:0004132">
    <property type="term" value="F:dCMP deaminase activity"/>
    <property type="evidence" value="ECO:0007669"/>
    <property type="project" value="TreeGrafter"/>
</dbReference>
<keyword evidence="4" id="KW-1185">Reference proteome</keyword>
<gene>
    <name evidence="3" type="ORF">SAMN05192529_10911</name>
</gene>
<feature type="domain" description="CMP/dCMP-type deaminase" evidence="2">
    <location>
        <begin position="502"/>
        <end position="557"/>
    </location>
</feature>
<evidence type="ECO:0000313" key="4">
    <source>
        <dbReference type="Proteomes" id="UP000199041"/>
    </source>
</evidence>
<dbReference type="Pfam" id="PF00383">
    <property type="entry name" value="dCMP_cyt_deam_1"/>
    <property type="match status" value="1"/>
</dbReference>
<organism evidence="3 4">
    <name type="scientific">Arachidicoccus rhizosphaerae</name>
    <dbReference type="NCBI Taxonomy" id="551991"/>
    <lineage>
        <taxon>Bacteria</taxon>
        <taxon>Pseudomonadati</taxon>
        <taxon>Bacteroidota</taxon>
        <taxon>Chitinophagia</taxon>
        <taxon>Chitinophagales</taxon>
        <taxon>Chitinophagaceae</taxon>
        <taxon>Arachidicoccus</taxon>
    </lineage>
</organism>
<dbReference type="PANTHER" id="PTHR11086:SF18">
    <property type="entry name" value="DEOXYCYTIDYLATE DEAMINASE"/>
    <property type="match status" value="1"/>
</dbReference>
<dbReference type="InterPro" id="IPR016193">
    <property type="entry name" value="Cytidine_deaminase-like"/>
</dbReference>
<dbReference type="Gene3D" id="3.40.140.10">
    <property type="entry name" value="Cytidine Deaminase, domain 2"/>
    <property type="match status" value="1"/>
</dbReference>
<accession>A0A1H3YRU3</accession>
<proteinExistence type="predicted"/>
<dbReference type="EMBL" id="FNQY01000009">
    <property type="protein sequence ID" value="SEA14170.1"/>
    <property type="molecule type" value="Genomic_DNA"/>
</dbReference>
<dbReference type="OrthoDB" id="9788517at2"/>
<dbReference type="PANTHER" id="PTHR11086">
    <property type="entry name" value="DEOXYCYTIDYLATE DEAMINASE-RELATED"/>
    <property type="match status" value="1"/>
</dbReference>
<evidence type="ECO:0000313" key="3">
    <source>
        <dbReference type="EMBL" id="SEA14170.1"/>
    </source>
</evidence>
<dbReference type="STRING" id="551991.SAMN05192529_10911"/>
<evidence type="ECO:0000256" key="1">
    <source>
        <dbReference type="ARBA" id="ARBA00022801"/>
    </source>
</evidence>
<reference evidence="3 4" key="1">
    <citation type="submission" date="2016-10" db="EMBL/GenBank/DDBJ databases">
        <authorList>
            <person name="de Groot N.N."/>
        </authorList>
    </citation>
    <scope>NUCLEOTIDE SEQUENCE [LARGE SCALE GENOMIC DNA]</scope>
    <source>
        <strain evidence="3 4">Vu-144</strain>
    </source>
</reference>
<dbReference type="InterPro" id="IPR015517">
    <property type="entry name" value="dCMP_deaminase-rel"/>
</dbReference>
<dbReference type="InterPro" id="IPR002125">
    <property type="entry name" value="CMP_dCMP_dom"/>
</dbReference>
<evidence type="ECO:0000259" key="2">
    <source>
        <dbReference type="Pfam" id="PF00383"/>
    </source>
</evidence>
<dbReference type="AlphaFoldDB" id="A0A1H3YRU3"/>
<dbReference type="RefSeq" id="WP_091396921.1">
    <property type="nucleotide sequence ID" value="NZ_FNQY01000009.1"/>
</dbReference>
<dbReference type="Proteomes" id="UP000199041">
    <property type="component" value="Unassembled WGS sequence"/>
</dbReference>
<dbReference type="Gene3D" id="3.40.50.300">
    <property type="entry name" value="P-loop containing nucleotide triphosphate hydrolases"/>
    <property type="match status" value="1"/>
</dbReference>
<dbReference type="GO" id="GO:0005737">
    <property type="term" value="C:cytoplasm"/>
    <property type="evidence" value="ECO:0007669"/>
    <property type="project" value="TreeGrafter"/>
</dbReference>